<dbReference type="EMBL" id="CP026924">
    <property type="protein sequence ID" value="AVH40353.1"/>
    <property type="molecule type" value="Genomic_DNA"/>
</dbReference>
<evidence type="ECO:0000256" key="1">
    <source>
        <dbReference type="ARBA" id="ARBA00007734"/>
    </source>
</evidence>
<name>A0A2L2L7P8_AGRTU</name>
<dbReference type="InterPro" id="IPR008258">
    <property type="entry name" value="Transglycosylase_SLT_dom_1"/>
</dbReference>
<feature type="domain" description="Transglycosylase SLT" evidence="5">
    <location>
        <begin position="62"/>
        <end position="165"/>
    </location>
</feature>
<protein>
    <submittedName>
        <fullName evidence="6">Lytic transglycosylase</fullName>
    </submittedName>
</protein>
<reference evidence="6 7" key="1">
    <citation type="submission" date="2018-02" db="EMBL/GenBank/DDBJ databases">
        <title>Complete genome sequence of Agrobacterium tumefaciens 1D1609.</title>
        <authorList>
            <person name="Cho S.-T."/>
            <person name="Haryono M."/>
            <person name="Chang H.-H."/>
            <person name="Santos M.N."/>
            <person name="Lai E.-M."/>
            <person name="Kuo C.-H."/>
        </authorList>
    </citation>
    <scope>NUCLEOTIDE SEQUENCE [LARGE SCALE GENOMIC DNA]</scope>
    <source>
        <strain evidence="6 7">1D1609</strain>
    </source>
</reference>
<evidence type="ECO:0000313" key="6">
    <source>
        <dbReference type="EMBL" id="AVH40353.1"/>
    </source>
</evidence>
<dbReference type="Gene3D" id="1.10.530.10">
    <property type="match status" value="1"/>
</dbReference>
<evidence type="ECO:0000313" key="7">
    <source>
        <dbReference type="Proteomes" id="UP000237717"/>
    </source>
</evidence>
<feature type="signal peptide" evidence="4">
    <location>
        <begin position="1"/>
        <end position="34"/>
    </location>
</feature>
<gene>
    <name evidence="6" type="ORF">At1D1609_02980</name>
</gene>
<dbReference type="InterPro" id="IPR023346">
    <property type="entry name" value="Lysozyme-like_dom_sf"/>
</dbReference>
<evidence type="ECO:0000256" key="2">
    <source>
        <dbReference type="ARBA" id="ARBA00009387"/>
    </source>
</evidence>
<dbReference type="PANTHER" id="PTHR37423:SF2">
    <property type="entry name" value="MEMBRANE-BOUND LYTIC MUREIN TRANSGLYCOSYLASE C"/>
    <property type="match status" value="1"/>
</dbReference>
<comment type="similarity">
    <text evidence="1">Belongs to the transglycosylase Slt family.</text>
</comment>
<accession>A0A2L2L7P8</accession>
<evidence type="ECO:0000259" key="5">
    <source>
        <dbReference type="Pfam" id="PF01464"/>
    </source>
</evidence>
<dbReference type="Pfam" id="PF01464">
    <property type="entry name" value="SLT"/>
    <property type="match status" value="1"/>
</dbReference>
<keyword evidence="4" id="KW-0732">Signal</keyword>
<sequence length="258" mass="27366">MRGPHRPQHHRSDTDKSRAASWLLLLLLSGLSLAASPMSPAQAQTVPPVPAETSAQVAAFVTEASQRFGIPVHWIRALMRVESANDARAVSPKGAMGLMQIMPDTWTYLRARYRLGSDPFDPRDNIIAGTAYMRELYDRYGAPGFLAAYNAGPGRYDDYLANGRALPAETRAYVAQLAPLVGGEASPAVVTVAAADALAWTRAPLFIGASDRGPGAGPPQADAQVRDGDTAAPPHDMAADANPTGGLFVSRREPAGPR</sequence>
<dbReference type="RefSeq" id="WP_174016197.1">
    <property type="nucleotide sequence ID" value="NZ_CP026924.1"/>
</dbReference>
<dbReference type="AlphaFoldDB" id="A0A2L2L7P8"/>
<evidence type="ECO:0000256" key="4">
    <source>
        <dbReference type="SAM" id="SignalP"/>
    </source>
</evidence>
<dbReference type="SUPFAM" id="SSF53955">
    <property type="entry name" value="Lysozyme-like"/>
    <property type="match status" value="1"/>
</dbReference>
<feature type="region of interest" description="Disordered" evidence="3">
    <location>
        <begin position="210"/>
        <end position="258"/>
    </location>
</feature>
<comment type="similarity">
    <text evidence="2">Belongs to the virb1 family.</text>
</comment>
<dbReference type="Proteomes" id="UP000237717">
    <property type="component" value="Chromosome I"/>
</dbReference>
<dbReference type="CDD" id="cd00254">
    <property type="entry name" value="LT-like"/>
    <property type="match status" value="1"/>
</dbReference>
<organism evidence="6 7">
    <name type="scientific">Agrobacterium tumefaciens</name>
    <dbReference type="NCBI Taxonomy" id="358"/>
    <lineage>
        <taxon>Bacteria</taxon>
        <taxon>Pseudomonadati</taxon>
        <taxon>Pseudomonadota</taxon>
        <taxon>Alphaproteobacteria</taxon>
        <taxon>Hyphomicrobiales</taxon>
        <taxon>Rhizobiaceae</taxon>
        <taxon>Rhizobium/Agrobacterium group</taxon>
        <taxon>Agrobacterium</taxon>
        <taxon>Agrobacterium tumefaciens complex</taxon>
    </lineage>
</organism>
<feature type="chain" id="PRO_5014862920" evidence="4">
    <location>
        <begin position="35"/>
        <end position="258"/>
    </location>
</feature>
<proteinExistence type="inferred from homology"/>
<evidence type="ECO:0000256" key="3">
    <source>
        <dbReference type="SAM" id="MobiDB-lite"/>
    </source>
</evidence>
<dbReference type="PANTHER" id="PTHR37423">
    <property type="entry name" value="SOLUBLE LYTIC MUREIN TRANSGLYCOSYLASE-RELATED"/>
    <property type="match status" value="1"/>
</dbReference>